<evidence type="ECO:0000259" key="10">
    <source>
        <dbReference type="PROSITE" id="PS50929"/>
    </source>
</evidence>
<dbReference type="InterPro" id="IPR017871">
    <property type="entry name" value="ABC_transporter-like_CS"/>
</dbReference>
<dbReference type="InterPro" id="IPR027417">
    <property type="entry name" value="P-loop_NTPase"/>
</dbReference>
<protein>
    <submittedName>
        <fullName evidence="11">ABC-type transport system involved in cytochrome bd biosynthesis fused ATPase/permease subunit</fullName>
    </submittedName>
</protein>
<keyword evidence="12" id="KW-1185">Reference proteome</keyword>
<organism evidence="11 12">
    <name type="scientific">Zhihengliuella halotolerans</name>
    <dbReference type="NCBI Taxonomy" id="370736"/>
    <lineage>
        <taxon>Bacteria</taxon>
        <taxon>Bacillati</taxon>
        <taxon>Actinomycetota</taxon>
        <taxon>Actinomycetes</taxon>
        <taxon>Micrococcales</taxon>
        <taxon>Micrococcaceae</taxon>
        <taxon>Zhihengliuella</taxon>
    </lineage>
</organism>
<dbReference type="InterPro" id="IPR036640">
    <property type="entry name" value="ABC1_TM_sf"/>
</dbReference>
<dbReference type="Proteomes" id="UP000292685">
    <property type="component" value="Unassembled WGS sequence"/>
</dbReference>
<evidence type="ECO:0000256" key="3">
    <source>
        <dbReference type="ARBA" id="ARBA00022741"/>
    </source>
</evidence>
<dbReference type="InterPro" id="IPR003593">
    <property type="entry name" value="AAA+_ATPase"/>
</dbReference>
<name>A0A4V2GA95_9MICC</name>
<dbReference type="OrthoDB" id="9806127at2"/>
<reference evidence="11 12" key="1">
    <citation type="submission" date="2019-02" db="EMBL/GenBank/DDBJ databases">
        <title>Sequencing the genomes of 1000 actinobacteria strains.</title>
        <authorList>
            <person name="Klenk H.-P."/>
        </authorList>
    </citation>
    <scope>NUCLEOTIDE SEQUENCE [LARGE SCALE GENOMIC DNA]</scope>
    <source>
        <strain evidence="11 12">DSM 17364</strain>
    </source>
</reference>
<feature type="transmembrane region" description="Helical" evidence="8">
    <location>
        <begin position="50"/>
        <end position="70"/>
    </location>
</feature>
<feature type="domain" description="ABC transmembrane type-1" evidence="10">
    <location>
        <begin position="24"/>
        <end position="306"/>
    </location>
</feature>
<comment type="caution">
    <text evidence="11">The sequence shown here is derived from an EMBL/GenBank/DDBJ whole genome shotgun (WGS) entry which is preliminary data.</text>
</comment>
<feature type="transmembrane region" description="Helical" evidence="8">
    <location>
        <begin position="21"/>
        <end position="44"/>
    </location>
</feature>
<comment type="subcellular location">
    <subcellularLocation>
        <location evidence="1">Cell membrane</location>
        <topology evidence="1">Multi-pass membrane protein</topology>
    </subcellularLocation>
</comment>
<dbReference type="InterPro" id="IPR011527">
    <property type="entry name" value="ABC1_TM_dom"/>
</dbReference>
<evidence type="ECO:0000259" key="9">
    <source>
        <dbReference type="PROSITE" id="PS50893"/>
    </source>
</evidence>
<keyword evidence="2 8" id="KW-0812">Transmembrane</keyword>
<evidence type="ECO:0000256" key="4">
    <source>
        <dbReference type="ARBA" id="ARBA00022840"/>
    </source>
</evidence>
<keyword evidence="5 8" id="KW-1133">Transmembrane helix</keyword>
<dbReference type="Gene3D" id="3.40.50.300">
    <property type="entry name" value="P-loop containing nucleotide triphosphate hydrolases"/>
    <property type="match status" value="1"/>
</dbReference>
<evidence type="ECO:0000313" key="11">
    <source>
        <dbReference type="EMBL" id="RZU63426.1"/>
    </source>
</evidence>
<dbReference type="SMART" id="SM00382">
    <property type="entry name" value="AAA"/>
    <property type="match status" value="1"/>
</dbReference>
<evidence type="ECO:0000256" key="8">
    <source>
        <dbReference type="SAM" id="Phobius"/>
    </source>
</evidence>
<dbReference type="GO" id="GO:0140359">
    <property type="term" value="F:ABC-type transporter activity"/>
    <property type="evidence" value="ECO:0007669"/>
    <property type="project" value="InterPro"/>
</dbReference>
<dbReference type="Pfam" id="PF00005">
    <property type="entry name" value="ABC_tran"/>
    <property type="match status" value="1"/>
</dbReference>
<dbReference type="GO" id="GO:0005524">
    <property type="term" value="F:ATP binding"/>
    <property type="evidence" value="ECO:0007669"/>
    <property type="project" value="UniProtKB-KW"/>
</dbReference>
<evidence type="ECO:0000313" key="12">
    <source>
        <dbReference type="Proteomes" id="UP000292685"/>
    </source>
</evidence>
<feature type="transmembrane region" description="Helical" evidence="8">
    <location>
        <begin position="144"/>
        <end position="170"/>
    </location>
</feature>
<dbReference type="EMBL" id="SHLA01000001">
    <property type="protein sequence ID" value="RZU63426.1"/>
    <property type="molecule type" value="Genomic_DNA"/>
</dbReference>
<dbReference type="PROSITE" id="PS00211">
    <property type="entry name" value="ABC_TRANSPORTER_1"/>
    <property type="match status" value="1"/>
</dbReference>
<dbReference type="RefSeq" id="WP_130451799.1">
    <property type="nucleotide sequence ID" value="NZ_SHLA01000001.1"/>
</dbReference>
<dbReference type="InterPro" id="IPR039421">
    <property type="entry name" value="Type_1_exporter"/>
</dbReference>
<dbReference type="GO" id="GO:0005886">
    <property type="term" value="C:plasma membrane"/>
    <property type="evidence" value="ECO:0007669"/>
    <property type="project" value="UniProtKB-SubCell"/>
</dbReference>
<evidence type="ECO:0000256" key="7">
    <source>
        <dbReference type="SAM" id="MobiDB-lite"/>
    </source>
</evidence>
<dbReference type="SUPFAM" id="SSF52540">
    <property type="entry name" value="P-loop containing nucleoside triphosphate hydrolases"/>
    <property type="match status" value="1"/>
</dbReference>
<keyword evidence="3" id="KW-0547">Nucleotide-binding</keyword>
<dbReference type="SUPFAM" id="SSF90123">
    <property type="entry name" value="ABC transporter transmembrane region"/>
    <property type="match status" value="1"/>
</dbReference>
<feature type="compositionally biased region" description="Low complexity" evidence="7">
    <location>
        <begin position="329"/>
        <end position="338"/>
    </location>
</feature>
<dbReference type="PROSITE" id="PS50929">
    <property type="entry name" value="ABC_TM1F"/>
    <property type="match status" value="1"/>
</dbReference>
<accession>A0A4V2GA95</accession>
<dbReference type="InterPro" id="IPR003439">
    <property type="entry name" value="ABC_transporter-like_ATP-bd"/>
</dbReference>
<feature type="region of interest" description="Disordered" evidence="7">
    <location>
        <begin position="329"/>
        <end position="348"/>
    </location>
</feature>
<dbReference type="GO" id="GO:0016887">
    <property type="term" value="F:ATP hydrolysis activity"/>
    <property type="evidence" value="ECO:0007669"/>
    <property type="project" value="InterPro"/>
</dbReference>
<feature type="domain" description="ABC transporter" evidence="9">
    <location>
        <begin position="355"/>
        <end position="589"/>
    </location>
</feature>
<sequence>MIDRRLWRATRSHRRQLTATTGWLVAATASYWLQAVLLALAFAAAASGRFLAVPALAGGLLACLAVRVWLQRRHLVSAQRLGTGIRSRLRAAILTASLAPERLHDPADRIGARSMAATEGVDGVDRYVAHYIPHALQALVLPPLMCLALAFMHPLFGLAGLIGFLIAVAGPRLWDRLLARRGWAHADTFEALSSDLLESLRGMSALRTLGAVPRVRQQLGKRSDALHEATVSTMRVSLFNTAIIDLGIQVGTVAAGLLAAATAASVPLPGGPGVWQQATPYVVLILAGELFRPVRDLSRQWHSGYLGLSAVTLLDRALPGGLGTVVDTSAGASGPSAGEPATQAPGPEGARIDAITLDGVRFAYAPDAPAVLDGVSAHWSADDGLIGLIGASGAGKTTLFDVVLGISAPLAGSVAARSGTAQNPLAPTDVAYVPQRPVLFAGTLRENLALPTANQPTDQQLWDALEAVHLASTVRGWPRGLDHEVAEGGRSLSGGQRQRVAIARALLTGRPVLLLDEPTSSLDGEASAVVLNTLREISRVRLVVATAHQADAVAASDTLWALEQGQLRAVRTPHTTSVGVPVETKATGGNA</sequence>
<evidence type="ECO:0000256" key="2">
    <source>
        <dbReference type="ARBA" id="ARBA00022692"/>
    </source>
</evidence>
<evidence type="ECO:0000256" key="1">
    <source>
        <dbReference type="ARBA" id="ARBA00004651"/>
    </source>
</evidence>
<gene>
    <name evidence="11" type="ORF">EV380_3044</name>
</gene>
<keyword evidence="4" id="KW-0067">ATP-binding</keyword>
<dbReference type="Gene3D" id="1.20.1560.10">
    <property type="entry name" value="ABC transporter type 1, transmembrane domain"/>
    <property type="match status" value="1"/>
</dbReference>
<dbReference type="PANTHER" id="PTHR24221">
    <property type="entry name" value="ATP-BINDING CASSETTE SUB-FAMILY B"/>
    <property type="match status" value="1"/>
</dbReference>
<keyword evidence="6 8" id="KW-0472">Membrane</keyword>
<dbReference type="PROSITE" id="PS50893">
    <property type="entry name" value="ABC_TRANSPORTER_2"/>
    <property type="match status" value="1"/>
</dbReference>
<evidence type="ECO:0000256" key="6">
    <source>
        <dbReference type="ARBA" id="ARBA00023136"/>
    </source>
</evidence>
<proteinExistence type="predicted"/>
<dbReference type="AlphaFoldDB" id="A0A4V2GA95"/>
<evidence type="ECO:0000256" key="5">
    <source>
        <dbReference type="ARBA" id="ARBA00022989"/>
    </source>
</evidence>
<dbReference type="PANTHER" id="PTHR24221:SF654">
    <property type="entry name" value="ATP-BINDING CASSETTE SUB-FAMILY B MEMBER 6"/>
    <property type="match status" value="1"/>
</dbReference>